<dbReference type="EMBL" id="OE181722">
    <property type="protein sequence ID" value="CAD7573607.1"/>
    <property type="molecule type" value="Genomic_DNA"/>
</dbReference>
<evidence type="ECO:0000313" key="2">
    <source>
        <dbReference type="EMBL" id="CAD7573607.1"/>
    </source>
</evidence>
<proteinExistence type="predicted"/>
<gene>
    <name evidence="2" type="ORF">TCMB3V08_LOCUS6241</name>
</gene>
<reference evidence="2" key="1">
    <citation type="submission" date="2020-11" db="EMBL/GenBank/DDBJ databases">
        <authorList>
            <person name="Tran Van P."/>
        </authorList>
    </citation>
    <scope>NUCLEOTIDE SEQUENCE</scope>
</reference>
<organism evidence="2">
    <name type="scientific">Timema californicum</name>
    <name type="common">California timema</name>
    <name type="synonym">Walking stick</name>
    <dbReference type="NCBI Taxonomy" id="61474"/>
    <lineage>
        <taxon>Eukaryota</taxon>
        <taxon>Metazoa</taxon>
        <taxon>Ecdysozoa</taxon>
        <taxon>Arthropoda</taxon>
        <taxon>Hexapoda</taxon>
        <taxon>Insecta</taxon>
        <taxon>Pterygota</taxon>
        <taxon>Neoptera</taxon>
        <taxon>Polyneoptera</taxon>
        <taxon>Phasmatodea</taxon>
        <taxon>Timematodea</taxon>
        <taxon>Timematoidea</taxon>
        <taxon>Timematidae</taxon>
        <taxon>Timema</taxon>
    </lineage>
</organism>
<sequence length="92" mass="10335">MRFTRPRFRASISPSSAVELNTTSALANYATEADAVEISRTCRRVLGIACGENSSGFYIQMAFNAPFYETASSDEKHTTRMDPPFTARHWQH</sequence>
<feature type="region of interest" description="Disordered" evidence="1">
    <location>
        <begin position="72"/>
        <end position="92"/>
    </location>
</feature>
<name>A0A7R9J6H8_TIMCA</name>
<protein>
    <submittedName>
        <fullName evidence="2">(California timema) hypothetical protein</fullName>
    </submittedName>
</protein>
<evidence type="ECO:0000256" key="1">
    <source>
        <dbReference type="SAM" id="MobiDB-lite"/>
    </source>
</evidence>
<dbReference type="AlphaFoldDB" id="A0A7R9J6H8"/>
<accession>A0A7R9J6H8</accession>